<evidence type="ECO:0000313" key="1">
    <source>
        <dbReference type="EMBL" id="MBR7742278.1"/>
    </source>
</evidence>
<dbReference type="AlphaFoldDB" id="A0A941D704"/>
<dbReference type="RefSeq" id="WP_211601430.1">
    <property type="nucleotide sequence ID" value="NZ_JAGSNF010000003.1"/>
</dbReference>
<comment type="caution">
    <text evidence="1">The sequence shown here is derived from an EMBL/GenBank/DDBJ whole genome shotgun (WGS) entry which is preliminary data.</text>
</comment>
<name>A0A941D704_9MICO</name>
<dbReference type="InterPro" id="IPR022292">
    <property type="entry name" value="CHP03843"/>
</dbReference>
<reference evidence="1" key="1">
    <citation type="submission" date="2021-04" db="EMBL/GenBank/DDBJ databases">
        <title>Phycicoccus avicenniae sp. nov., a novel endophytic actinomycetes isolated from branch of Avicennia mariana.</title>
        <authorList>
            <person name="Tuo L."/>
        </authorList>
    </citation>
    <scope>NUCLEOTIDE SEQUENCE</scope>
    <source>
        <strain evidence="1">BSK3Z-2</strain>
    </source>
</reference>
<protein>
    <submittedName>
        <fullName evidence="1">SCO1664 family protein</fullName>
    </submittedName>
</protein>
<gene>
    <name evidence="1" type="ORF">KC207_03095</name>
</gene>
<dbReference type="NCBIfam" id="TIGR03843">
    <property type="entry name" value="SCO1664 family protein"/>
    <property type="match status" value="1"/>
</dbReference>
<keyword evidence="2" id="KW-1185">Reference proteome</keyword>
<dbReference type="Proteomes" id="UP000677016">
    <property type="component" value="Unassembled WGS sequence"/>
</dbReference>
<accession>A0A941D704</accession>
<sequence length="268" mass="28121">MPTGTGAELEELLTRGDLTPVGRISGSSNGALLCVVGDPADQLLAIHKPEITERPLWDYPDGTLVARERAAYLVSEAGGWHAVPPTVLRDGPRGPGSVQLWVGGLDPATDVPPLVDVTSEAEVPDGWHVVLEGESPVGEPVVVSHSPEPALRAVAVLDAVLNNSDRKGGHLLRDGEAVLGCDHGVSLGVEPKLRTVLWGWAGDPLLPADAARLERLQAALADGLTEALEPLLTLAEIAALTERTAALRRTGSHPLPHDGWSAIPWPAL</sequence>
<dbReference type="EMBL" id="JAGSNF010000003">
    <property type="protein sequence ID" value="MBR7742278.1"/>
    <property type="molecule type" value="Genomic_DNA"/>
</dbReference>
<proteinExistence type="predicted"/>
<organism evidence="1 2">
    <name type="scientific">Phycicoccus avicenniae</name>
    <dbReference type="NCBI Taxonomy" id="2828860"/>
    <lineage>
        <taxon>Bacteria</taxon>
        <taxon>Bacillati</taxon>
        <taxon>Actinomycetota</taxon>
        <taxon>Actinomycetes</taxon>
        <taxon>Micrococcales</taxon>
        <taxon>Intrasporangiaceae</taxon>
        <taxon>Phycicoccus</taxon>
    </lineage>
</organism>
<evidence type="ECO:0000313" key="2">
    <source>
        <dbReference type="Proteomes" id="UP000677016"/>
    </source>
</evidence>